<evidence type="ECO:0000313" key="1">
    <source>
        <dbReference type="EMBL" id="MCH5598310.1"/>
    </source>
</evidence>
<dbReference type="PROSITE" id="PS51257">
    <property type="entry name" value="PROKAR_LIPOPROTEIN"/>
    <property type="match status" value="1"/>
</dbReference>
<accession>A0ABS9SIY0</accession>
<dbReference type="RefSeq" id="WP_240828299.1">
    <property type="nucleotide sequence ID" value="NZ_JAKWBL010000001.1"/>
</dbReference>
<gene>
    <name evidence="1" type="ORF">MKP09_10495</name>
</gene>
<organism evidence="1 2">
    <name type="scientific">Niabella ginsengisoli</name>
    <dbReference type="NCBI Taxonomy" id="522298"/>
    <lineage>
        <taxon>Bacteria</taxon>
        <taxon>Pseudomonadati</taxon>
        <taxon>Bacteroidota</taxon>
        <taxon>Chitinophagia</taxon>
        <taxon>Chitinophagales</taxon>
        <taxon>Chitinophagaceae</taxon>
        <taxon>Niabella</taxon>
    </lineage>
</organism>
<dbReference type="EMBL" id="JAKWBL010000001">
    <property type="protein sequence ID" value="MCH5598310.1"/>
    <property type="molecule type" value="Genomic_DNA"/>
</dbReference>
<comment type="caution">
    <text evidence="1">The sequence shown here is derived from an EMBL/GenBank/DDBJ whole genome shotgun (WGS) entry which is preliminary data.</text>
</comment>
<reference evidence="1 2" key="1">
    <citation type="submission" date="2022-02" db="EMBL/GenBank/DDBJ databases">
        <authorList>
            <person name="Min J."/>
        </authorList>
    </citation>
    <scope>NUCLEOTIDE SEQUENCE [LARGE SCALE GENOMIC DNA]</scope>
    <source>
        <strain evidence="1 2">GR10-1</strain>
    </source>
</reference>
<dbReference type="Pfam" id="PF16398">
    <property type="entry name" value="DUF5007"/>
    <property type="match status" value="1"/>
</dbReference>
<sequence length="341" mass="38883">MRIKIILSLFIAVIFASGCQKKYLPRDLDSFSLESSYSQVLFNPILGRNLIYNNIFLDNDNSSKPLTFKLVNVRTYDGLPAPELSAAFPVYVWKQQYTGDETSLQEIESKRALEDHSFLEVRQHSGDIIFWGNNDVLARSVKSMPDSGYRFDIQVSNSGGSKVIKDFRIQPYIIREYEPNNADLISGYASTDWLNPSSVTNMIGDSTETPLFASNVLVSIHKLSSQGSSLKISFIDQNNEFIDPSKFNLTDWPNLLHGFNIQRTSTYIKYDVAYPIPLVERRTKYTTVDGRYAHLNFSYSRLTAGGLRQVSNMLFDFAIYTKGDWEIIISFPKESPKFEND</sequence>
<dbReference type="InterPro" id="IPR032173">
    <property type="entry name" value="DUF5007"/>
</dbReference>
<evidence type="ECO:0000313" key="2">
    <source>
        <dbReference type="Proteomes" id="UP001202248"/>
    </source>
</evidence>
<name>A0ABS9SIY0_9BACT</name>
<protein>
    <submittedName>
        <fullName evidence="1">DUF5007 domain-containing protein</fullName>
    </submittedName>
</protein>
<dbReference type="Proteomes" id="UP001202248">
    <property type="component" value="Unassembled WGS sequence"/>
</dbReference>
<keyword evidence="2" id="KW-1185">Reference proteome</keyword>
<proteinExistence type="predicted"/>